<proteinExistence type="predicted"/>
<keyword evidence="4" id="KW-1133">Transmembrane helix</keyword>
<dbReference type="InterPro" id="IPR041522">
    <property type="entry name" value="CdaR_GGDEF"/>
</dbReference>
<dbReference type="PANTHER" id="PTHR43280">
    <property type="entry name" value="ARAC-FAMILY TRANSCRIPTIONAL REGULATOR"/>
    <property type="match status" value="1"/>
</dbReference>
<dbReference type="InterPro" id="IPR018062">
    <property type="entry name" value="HTH_AraC-typ_CS"/>
</dbReference>
<evidence type="ECO:0000256" key="4">
    <source>
        <dbReference type="SAM" id="Phobius"/>
    </source>
</evidence>
<feature type="transmembrane region" description="Helical" evidence="4">
    <location>
        <begin position="12"/>
        <end position="34"/>
    </location>
</feature>
<keyword evidence="4" id="KW-0812">Transmembrane</keyword>
<dbReference type="PROSITE" id="PS00041">
    <property type="entry name" value="HTH_ARAC_FAMILY_1"/>
    <property type="match status" value="1"/>
</dbReference>
<dbReference type="KEGG" id="rher:EHE19_002135"/>
<name>A0A4U7JHE6_9FIRM</name>
<accession>A0A4U7JHE6</accession>
<dbReference type="SUPFAM" id="SSF46689">
    <property type="entry name" value="Homeodomain-like"/>
    <property type="match status" value="2"/>
</dbReference>
<feature type="transmembrane region" description="Helical" evidence="4">
    <location>
        <begin position="304"/>
        <end position="322"/>
    </location>
</feature>
<dbReference type="OrthoDB" id="1975037at2"/>
<evidence type="ECO:0000313" key="6">
    <source>
        <dbReference type="Proteomes" id="UP000306409"/>
    </source>
</evidence>
<dbReference type="InterPro" id="IPR018060">
    <property type="entry name" value="HTH_AraC"/>
</dbReference>
<dbReference type="PRINTS" id="PR00032">
    <property type="entry name" value="HTHARAC"/>
</dbReference>
<dbReference type="SMART" id="SM00342">
    <property type="entry name" value="HTH_ARAC"/>
    <property type="match status" value="1"/>
</dbReference>
<evidence type="ECO:0000313" key="5">
    <source>
        <dbReference type="EMBL" id="QNU67362.1"/>
    </source>
</evidence>
<keyword evidence="4" id="KW-0472">Membrane</keyword>
<dbReference type="GO" id="GO:0043565">
    <property type="term" value="F:sequence-specific DNA binding"/>
    <property type="evidence" value="ECO:0007669"/>
    <property type="project" value="InterPro"/>
</dbReference>
<dbReference type="InterPro" id="IPR009057">
    <property type="entry name" value="Homeodomain-like_sf"/>
</dbReference>
<dbReference type="Pfam" id="PF12833">
    <property type="entry name" value="HTH_18"/>
    <property type="match status" value="1"/>
</dbReference>
<evidence type="ECO:0000256" key="3">
    <source>
        <dbReference type="ARBA" id="ARBA00023163"/>
    </source>
</evidence>
<keyword evidence="2" id="KW-0238">DNA-binding</keyword>
<dbReference type="Proteomes" id="UP000306409">
    <property type="component" value="Chromosome"/>
</dbReference>
<dbReference type="GO" id="GO:0003700">
    <property type="term" value="F:DNA-binding transcription factor activity"/>
    <property type="evidence" value="ECO:0007669"/>
    <property type="project" value="InterPro"/>
</dbReference>
<protein>
    <submittedName>
        <fullName evidence="5">Helix-turn-helix domain-containing protein</fullName>
    </submittedName>
</protein>
<dbReference type="Gene3D" id="1.10.10.60">
    <property type="entry name" value="Homeodomain-like"/>
    <property type="match status" value="2"/>
</dbReference>
<reference evidence="5 6" key="1">
    <citation type="submission" date="2020-09" db="EMBL/GenBank/DDBJ databases">
        <title>Characterization and genome sequencing of Ruminiclostridium sp. nov. MA18.</title>
        <authorList>
            <person name="Rettenmaier R."/>
            <person name="Kowollik M.-L."/>
            <person name="Liebl W."/>
            <person name="Zverlov V."/>
        </authorList>
    </citation>
    <scope>NUCLEOTIDE SEQUENCE [LARGE SCALE GENOMIC DNA]</scope>
    <source>
        <strain evidence="5 6">MA18</strain>
    </source>
</reference>
<sequence length="768" mass="88579">MMKNRSLIVKQFIVFSLFIIIPVILITSIFNYSIMKYSEAEISKSGIGELKVAENITDLISQTISNDIINLSLNEQLNNLYGVNDINSILSKSDDNLMLIRLLGTLSHIVETNSLYSSIYINLDNFDYIITSNGIYQKDDFQDKSWIEQYLKYKNLKEPISWISPRSIDSNGIRNTYIMSYIFPLTPYTTKLRGSIAINIYENSLCEHLNSNNSNSNDNISIINMDGDVISHVDKSLISSNISSKPYISKILKTDNNEGYFIQDVDNKNCLVTYYKSSRNSWIYVGVFSLDTLYNKVNTLRLNFIYISIGLLILGIFLSYIISRKIYNPIKKLAQQIKSVKGIDFENENEFTILSKTFDAMIKEEDKLFRTLEKSKKNLKENYILSILRGLHLSDNEYDEQSELFPYKNFTCCIITIDRYKDFIENFSYEDQYYLKTAILNLSLEILSVPFACEGIVMDGNKIVIIVNSNDMDIAQEYTLLNEYFQTIQKEAAKVIETTITVCIGNIYDSLDKVRTSYNEAQALLNHKFILGYEKVLFYAKDFICSNSKYYYPFTLEKQILNNVDVGSKEAVLASVNDFINEIKNNKELTYDNTMLILNQLLGSIIKYLLNLNISVSKIFGNDFNIYSKLAEIETLDETGLFLANIFLQIIEYCEKVKVDDTSHIAKIMDYIHKNYKQDIAINTLADYVGLSYSHVRKIFNDATGENIVNYINNMRIEEAQRLLRQTNMSINDIALSLGYNNKQSFNRFFKKYVSINPGEYRNLKSGL</sequence>
<keyword evidence="1" id="KW-0805">Transcription regulation</keyword>
<dbReference type="EMBL" id="CP061336">
    <property type="protein sequence ID" value="QNU67362.1"/>
    <property type="molecule type" value="Genomic_DNA"/>
</dbReference>
<dbReference type="InterPro" id="IPR020449">
    <property type="entry name" value="Tscrpt_reg_AraC-type_HTH"/>
</dbReference>
<evidence type="ECO:0000256" key="2">
    <source>
        <dbReference type="ARBA" id="ARBA00023125"/>
    </source>
</evidence>
<evidence type="ECO:0000256" key="1">
    <source>
        <dbReference type="ARBA" id="ARBA00023015"/>
    </source>
</evidence>
<gene>
    <name evidence="5" type="ORF">EHE19_002135</name>
</gene>
<dbReference type="Gene3D" id="3.30.450.20">
    <property type="entry name" value="PAS domain"/>
    <property type="match status" value="1"/>
</dbReference>
<organism evidence="5 6">
    <name type="scientific">Ruminiclostridium herbifermentans</name>
    <dbReference type="NCBI Taxonomy" id="2488810"/>
    <lineage>
        <taxon>Bacteria</taxon>
        <taxon>Bacillati</taxon>
        <taxon>Bacillota</taxon>
        <taxon>Clostridia</taxon>
        <taxon>Eubacteriales</taxon>
        <taxon>Oscillospiraceae</taxon>
        <taxon>Ruminiclostridium</taxon>
    </lineage>
</organism>
<dbReference type="AlphaFoldDB" id="A0A4U7JHE6"/>
<dbReference type="PANTHER" id="PTHR43280:SF28">
    <property type="entry name" value="HTH-TYPE TRANSCRIPTIONAL ACTIVATOR RHAS"/>
    <property type="match status" value="1"/>
</dbReference>
<dbReference type="Pfam" id="PF17853">
    <property type="entry name" value="GGDEF_2"/>
    <property type="match status" value="1"/>
</dbReference>
<dbReference type="PROSITE" id="PS01124">
    <property type="entry name" value="HTH_ARAC_FAMILY_2"/>
    <property type="match status" value="1"/>
</dbReference>
<keyword evidence="3" id="KW-0804">Transcription</keyword>
<keyword evidence="6" id="KW-1185">Reference proteome</keyword>